<gene>
    <name evidence="2" type="primary">BQ5605_C015g08004</name>
    <name evidence="2" type="ORF">BQ5605_C015G08004</name>
</gene>
<keyword evidence="3" id="KW-1185">Reference proteome</keyword>
<organism evidence="2 3">
    <name type="scientific">Microbotryum silenes-dioicae</name>
    <dbReference type="NCBI Taxonomy" id="796604"/>
    <lineage>
        <taxon>Eukaryota</taxon>
        <taxon>Fungi</taxon>
        <taxon>Dikarya</taxon>
        <taxon>Basidiomycota</taxon>
        <taxon>Pucciniomycotina</taxon>
        <taxon>Microbotryomycetes</taxon>
        <taxon>Microbotryales</taxon>
        <taxon>Microbotryaceae</taxon>
        <taxon>Microbotryum</taxon>
    </lineage>
</organism>
<evidence type="ECO:0000313" key="3">
    <source>
        <dbReference type="Proteomes" id="UP000249464"/>
    </source>
</evidence>
<accession>A0A2X0MN46</accession>
<protein>
    <submittedName>
        <fullName evidence="2">BQ5605_C015g08004 protein</fullName>
    </submittedName>
</protein>
<feature type="compositionally biased region" description="Acidic residues" evidence="1">
    <location>
        <begin position="11"/>
        <end position="25"/>
    </location>
</feature>
<reference evidence="2 3" key="1">
    <citation type="submission" date="2016-11" db="EMBL/GenBank/DDBJ databases">
        <authorList>
            <person name="Jaros S."/>
            <person name="Januszkiewicz K."/>
            <person name="Wedrychowicz H."/>
        </authorList>
    </citation>
    <scope>NUCLEOTIDE SEQUENCE [LARGE SCALE GENOMIC DNA]</scope>
</reference>
<name>A0A2X0MN46_9BASI</name>
<evidence type="ECO:0000256" key="1">
    <source>
        <dbReference type="SAM" id="MobiDB-lite"/>
    </source>
</evidence>
<feature type="region of interest" description="Disordered" evidence="1">
    <location>
        <begin position="1"/>
        <end position="69"/>
    </location>
</feature>
<feature type="compositionally biased region" description="Basic and acidic residues" evidence="1">
    <location>
        <begin position="40"/>
        <end position="54"/>
    </location>
</feature>
<proteinExistence type="predicted"/>
<evidence type="ECO:0000313" key="2">
    <source>
        <dbReference type="EMBL" id="SGY18198.1"/>
    </source>
</evidence>
<dbReference type="Proteomes" id="UP000249464">
    <property type="component" value="Unassembled WGS sequence"/>
</dbReference>
<dbReference type="EMBL" id="FQNC01000015">
    <property type="protein sequence ID" value="SGY18198.1"/>
    <property type="molecule type" value="Genomic_DNA"/>
</dbReference>
<sequence>MPVSRGKLTDDLEGQEDVPFLDEESKDARNDSFAFGDEEALNRTRFDESQHNSTHDYPPASPNTSPQSHSWVHEFKHGKWRRMVVPSIMLYLLYASYTLFRTSGPSDWWWAKSSPVVFDLLDPTVYVKTPGQSLLDRGKVNWEAQLNANIFIFNAGPFTLNHPTDEVAWTAQAGEPFTLTVQCDATIVGTEECSPQYVVHFRGPVSEAVPSNPALYKHDLKTGTTEIRHTLIQAGFYDIWITPEVIGNPDCSENDQHWTVKGSGQRPLHVVEAPKSSRLVSDGFRECTAVDYEGPAHGRWISVPHINPKYRLTPWLQNTNLTTTDQYIYVPYRCKQTRLDVKHSLEELPSVKHVAYIGDSILRTSFCGHLYPSLHDGQIGGNCLYSDDLKTYHYSSKTFEYSFSNITKDTHRGVVRFSQRFLTDEFDKWQDTLADLVGPGVPPLTHVIVNVGLWLALIGEEAYMQRVSELLDYVQAVTSPSVHIIWASTPSVSPGIVCYNMFKRRGLRHHGILAQRALGIFRERFPLLKVDFIDYYRLTDARPETSTDGRTRLACFTYRHWVREDQPIPWMYEVRPWVGAADNALFQWAWDIWRVRAEDDQSARVNS</sequence>
<dbReference type="AlphaFoldDB" id="A0A2X0MN46"/>